<sequence length="375" mass="42066">MFFADDTLIFLTATKENCRSLIQLIDHYCLASGQLVNNQKSSVFFGGNVPEVLSRELTDILGIVNVGDPESYLGVLAIWGKSNKSGLAYVKETLLGKFQGWKQSLLSQAGREVLIKAVAQAILAYPMNLFKFPTMLCNEFDAMISQFWWGQWGGEHRIHWVSKERLCRSKAEGGLGFRNFETFNDALLAKQCWRLITEPNSLWAKVLKARYFPNCSFLEAKSLLVGRHILLRGAHWQIMNGRKVVLAISTSIGAFLDANQSLRTRTTPDTRSPVIPVTWTPPNLEVIKINVEASWEANSSSGFAGVVERNHDGHFLGAGRKLSLYLCSLLDWESLSMTVAGLGFQDWPTRLCTSWRRSNVGKCAMWFGLTDLHLP</sequence>
<dbReference type="Proteomes" id="UP000327157">
    <property type="component" value="Chromosome 6"/>
</dbReference>
<evidence type="ECO:0000313" key="3">
    <source>
        <dbReference type="Proteomes" id="UP000327157"/>
    </source>
</evidence>
<dbReference type="PANTHER" id="PTHR33116:SF86">
    <property type="entry name" value="REVERSE TRANSCRIPTASE DOMAIN-CONTAINING PROTEIN"/>
    <property type="match status" value="1"/>
</dbReference>
<keyword evidence="3" id="KW-1185">Reference proteome</keyword>
<dbReference type="EMBL" id="SMOL01000120">
    <property type="protein sequence ID" value="KAB2632590.1"/>
    <property type="molecule type" value="Genomic_DNA"/>
</dbReference>
<protein>
    <submittedName>
        <fullName evidence="2">Ribonuclease H protein</fullName>
    </submittedName>
</protein>
<comment type="caution">
    <text evidence="2">The sequence shown here is derived from an EMBL/GenBank/DDBJ whole genome shotgun (WGS) entry which is preliminary data.</text>
</comment>
<dbReference type="OrthoDB" id="1929473at2759"/>
<proteinExistence type="predicted"/>
<gene>
    <name evidence="2" type="ORF">D8674_028837</name>
</gene>
<reference evidence="2 3" key="3">
    <citation type="submission" date="2019-11" db="EMBL/GenBank/DDBJ databases">
        <title>A de novo genome assembly of a pear dwarfing rootstock.</title>
        <authorList>
            <person name="Wang F."/>
            <person name="Wang J."/>
            <person name="Li S."/>
            <person name="Zhang Y."/>
            <person name="Fang M."/>
            <person name="Ma L."/>
            <person name="Zhao Y."/>
            <person name="Jiang S."/>
        </authorList>
    </citation>
    <scope>NUCLEOTIDE SEQUENCE [LARGE SCALE GENOMIC DNA]</scope>
    <source>
        <strain evidence="2">S2</strain>
        <tissue evidence="2">Leaf</tissue>
    </source>
</reference>
<reference evidence="3" key="2">
    <citation type="submission" date="2019-10" db="EMBL/GenBank/DDBJ databases">
        <title>A de novo genome assembly of a pear dwarfing rootstock.</title>
        <authorList>
            <person name="Wang F."/>
            <person name="Wang J."/>
            <person name="Li S."/>
            <person name="Zhang Y."/>
            <person name="Fang M."/>
            <person name="Ma L."/>
            <person name="Zhao Y."/>
            <person name="Jiang S."/>
        </authorList>
    </citation>
    <scope>NUCLEOTIDE SEQUENCE [LARGE SCALE GENOMIC DNA]</scope>
</reference>
<dbReference type="PROSITE" id="PS50878">
    <property type="entry name" value="RT_POL"/>
    <property type="match status" value="1"/>
</dbReference>
<organism evidence="2 3">
    <name type="scientific">Pyrus ussuriensis x Pyrus communis</name>
    <dbReference type="NCBI Taxonomy" id="2448454"/>
    <lineage>
        <taxon>Eukaryota</taxon>
        <taxon>Viridiplantae</taxon>
        <taxon>Streptophyta</taxon>
        <taxon>Embryophyta</taxon>
        <taxon>Tracheophyta</taxon>
        <taxon>Spermatophyta</taxon>
        <taxon>Magnoliopsida</taxon>
        <taxon>eudicotyledons</taxon>
        <taxon>Gunneridae</taxon>
        <taxon>Pentapetalae</taxon>
        <taxon>rosids</taxon>
        <taxon>fabids</taxon>
        <taxon>Rosales</taxon>
        <taxon>Rosaceae</taxon>
        <taxon>Amygdaloideae</taxon>
        <taxon>Maleae</taxon>
        <taxon>Pyrus</taxon>
    </lineage>
</organism>
<name>A0A5N5I4Q7_9ROSA</name>
<evidence type="ECO:0000313" key="2">
    <source>
        <dbReference type="EMBL" id="KAB2632590.1"/>
    </source>
</evidence>
<accession>A0A5N5I4Q7</accession>
<evidence type="ECO:0000259" key="1">
    <source>
        <dbReference type="PROSITE" id="PS50878"/>
    </source>
</evidence>
<dbReference type="PANTHER" id="PTHR33116">
    <property type="entry name" value="REVERSE TRANSCRIPTASE ZINC-BINDING DOMAIN-CONTAINING PROTEIN-RELATED-RELATED"/>
    <property type="match status" value="1"/>
</dbReference>
<dbReference type="AlphaFoldDB" id="A0A5N5I4Q7"/>
<dbReference type="InterPro" id="IPR000477">
    <property type="entry name" value="RT_dom"/>
</dbReference>
<reference evidence="2 3" key="1">
    <citation type="submission" date="2019-09" db="EMBL/GenBank/DDBJ databases">
        <authorList>
            <person name="Ou C."/>
        </authorList>
    </citation>
    <scope>NUCLEOTIDE SEQUENCE [LARGE SCALE GENOMIC DNA]</scope>
    <source>
        <strain evidence="2">S2</strain>
        <tissue evidence="2">Leaf</tissue>
    </source>
</reference>
<feature type="domain" description="Reverse transcriptase" evidence="1">
    <location>
        <begin position="1"/>
        <end position="77"/>
    </location>
</feature>